<dbReference type="Proteomes" id="UP000000819">
    <property type="component" value="Chromosome IV"/>
</dbReference>
<accession>Q8SS51</accession>
<dbReference type="PANTHER" id="PTHR16166">
    <property type="entry name" value="VACUOLAR PROTEIN SORTING-ASSOCIATED PROTEIN VPS13"/>
    <property type="match status" value="1"/>
</dbReference>
<evidence type="ECO:0000256" key="1">
    <source>
        <dbReference type="ARBA" id="ARBA00006545"/>
    </source>
</evidence>
<dbReference type="GO" id="GO:0006623">
    <property type="term" value="P:protein targeting to vacuole"/>
    <property type="evidence" value="ECO:0007669"/>
    <property type="project" value="TreeGrafter"/>
</dbReference>
<name>Q8SS51_ENCCU</name>
<organism evidence="2 3">
    <name type="scientific">Encephalitozoon cuniculi (strain GB-M1)</name>
    <name type="common">Microsporidian parasite</name>
    <dbReference type="NCBI Taxonomy" id="284813"/>
    <lineage>
        <taxon>Eukaryota</taxon>
        <taxon>Fungi</taxon>
        <taxon>Fungi incertae sedis</taxon>
        <taxon>Microsporidia</taxon>
        <taxon>Unikaryonidae</taxon>
        <taxon>Encephalitozoon</taxon>
    </lineage>
</organism>
<dbReference type="RefSeq" id="NP_584752.1">
    <property type="nucleotide sequence ID" value="NM_001041102.1"/>
</dbReference>
<dbReference type="VEuPathDB" id="MicrosporidiaDB:ECU04_0690"/>
<comment type="similarity">
    <text evidence="1">Belongs to the VPS13 family.</text>
</comment>
<dbReference type="HOGENOM" id="CLU_229509_0_0_1"/>
<keyword evidence="3" id="KW-1185">Reference proteome</keyword>
<reference evidence="2 3" key="2">
    <citation type="journal article" date="2009" name="BMC Genomics">
        <title>Identification of transcriptional signals in Encephalitozoon cuniculi widespread among Microsporidia phylum: support for accurate structural genome annotation.</title>
        <authorList>
            <person name="Peyretaillade E."/>
            <person name="Goncalves O."/>
            <person name="Terrat S."/>
            <person name="Dugat-Bony E."/>
            <person name="Wincker P."/>
            <person name="Cornman R.S."/>
            <person name="Evans J.D."/>
            <person name="Delbac F."/>
            <person name="Peyret P."/>
        </authorList>
    </citation>
    <scope>NUCLEOTIDE SEQUENCE [LARGE SCALE GENOMIC DNA]</scope>
    <source>
        <strain evidence="2 3">GB-M1</strain>
    </source>
</reference>
<dbReference type="GeneID" id="858900"/>
<dbReference type="OrthoDB" id="2191600at2759"/>
<sequence>MLKRILLKTLNRFLGNYVENIDKHQLELGIFKGYVSVSNLRIKSSVISRLFDGRVVSNRIGTLRVLVPWKSLARKPVEIYIRDVDIKIGKAGFCWCFLGESPCMECIEYEKYEFMSKLDKLSFLSDAREGGSAFFEDLIMGDGFRVLVEDVNVEYVSGTSIALRVQRLEFNGKGGSVRNAKNLDITGVEMAVASKVMGPLNICSIVKMSPRDMKPRIEVHLDDFRLEMRQQMIEEILVGFKEYSEDRVRWTLFRSHPEYRKVLEMAREMNLWEDQKDPASVERADVVEVWKHLIQLQKKIGDSKGVALEEIAGIMSRASEYRKVLGRPSLRPDEVEKKKRCEREICLERLLKIKRSCVFDSEKKSWKSFLLFMKERASKKKTSTVVPMVFNVKRAALTVIDEKHQGFRIVLPEGRVSARDLLSPARLDFKGNEWKMYFVDTRLNEHEPYNELISFLLDVRGTFAYDGPGIHVKGLAGEWRVLNYRRELPRCFEGLMRIAGKSWVPSYGSLACRGKVRADFKADMVSMESDLERFADIRPSGRYGVESSGVVLSYVNDGISMKKAASLTIASSFVYWINPTSEKSEALSNRIETAILLVDGVFYVKTSMVDLYAHGVHPSDFGGGGTVFPAGFVVPNFEVCSDAIRINGPNGRAELRRIKMSGNGGTIFDVEIFRGKVLDRNGRVVCRVPKMKMEARIGKALFLDIEYLKVCGVARRIAKLAREMSWMAQGGGSTQATLKVGRVEAILKRKGSILSISVDEYFQGLARSVKATLNKSIVDIKDLEVGEEYACRSAMVKVHKEDIRGLDVFTRIFGGAGGDSGIFKVSVGVLLIRPRNGLEIEARNIRAFMNGADITVHPLEIGISGADGSHSPLSGKKREVRVCISKFEKSGIETVVEGSIGGEIDEEMIVGIRDEMMGIPMSSNTPTKTNISFDISLYVMASGKSVRMECPLVFRKTVDGWNAVVRRVSVTLGNGEHTVLSGINAKATEDVLGLFIDRIEICLAPSILALMFYPLLCSEGDARYTKRMKVGIDEILVSIKDLDEMRIRDVKYDDELSLDLSILSGAGSKVTYRKVSSRKDEYFLLSVAGGCYEMNSLASVTRFCSSEYVQICEKLGIQISKERFHVLLMDLVVQARSGLSFLRINLPVGHFDVQELHSLKGRLLCSLDIYDPSAMKVVPVVEENVFVVKKYGTLLDVRALARLRILYLQGITDMVAGFFGPRKTESTVPVDPFHCKVRIKNATDTALQIKTQGQFGSIGGGEAGEFNINYEEHGICVGKGETGTVINIVDSSITSFRAEEKNLIADVLYDGRTRLLTITHNLSFFNLCEIDLMGRMHCPNVSASEMQIPRHSSHTIPQASTFFLEIGVDGKYSGVGRIDANAIEKGAVSSFGTVCKLSGITIGVDVVVRDAGAMASVAIIFYPTFEVVNRTTSVLNLVLSIDKEAVHMNSKGVLRKNIPFSIGRNCKEDVYDIDSSEIPLLLVHNLNNQAGTKVFQSRASIQICPGHSGEIRKEQCEIQLFFGRHVLMHKVRMAICPPMMIVNHLSDDIWINGIKFCRGSSCSDRLKIIHSLCVGEYGADGSVVIRKKSVRVVTLVRKNYRAHRARVTHEGMVWTNEAIFGGLGPRAGAYPDYIHFLLEFKGDSSTRIVEFRYTHFIRNQTRMRLLAVSEQVCYYVEAGEEVPFNTSTNGFYLFIADCLDIRSLRSCGVFIPLDIKTTKYFRLQGSEAVLLSVSRSVDSEQHVFGIRMESDWPYMIYNDTDTNMKFTQGHDTVEHDVKRESVYRYALDSLVFDPVILLRVGDRSIQVDLNRDGSMVTSGIVVSASQGKIARILRISRGTIPESESRAYLNIVVDDLAVSLVDKGGDEILCGHLRGLEVTIERISRAMRAQREKLVTEYAEWIISTVIESVQVDNQNVLCVFPVIFHPLDKDLRIGAKRRGSRKFLVFELAVGDSTHHVSVSNVYCRVQDFALNIEESLAKKVSKMFEVKEHAPRGHGRNIRIQNLKMERLRAKVNFLKDVESDFISSVTGFLINNISDFSLEMDGMKESCLYTTAEELRSLLASFYLSQFRRNLYKVLTHFDLIGNIGSFTESVSVGIKDLFVEPTLSRTNVARGIAKGGKSFLKNTIYGVSNTVGKFSKSIGTGARLVGCNIELRHAKGHHSYACDVHLLVPRSKHSKGSVVSILRGTGDLFDSITRGIAGIATSPIEGASQGVTGVVKGLGKGILGAFTRPIVEVADLVTGISDTIKVSMDGRIKRLQYPRPRGFVGWYDEGMSQGFYIFMFIVKKVNEEERFVDGTFGNFNGKCHLILTTKRLLVSDTISILDVQLRSIVVEESNHKLMVGELCMSVEKPSFVASVKSVVEGARPESI</sequence>
<dbReference type="KEGG" id="ecu:ECU04_0690"/>
<dbReference type="PANTHER" id="PTHR16166:SF93">
    <property type="entry name" value="INTERMEMBRANE LIPID TRANSFER PROTEIN VPS13"/>
    <property type="match status" value="1"/>
</dbReference>
<dbReference type="STRING" id="284813.Q8SS51"/>
<dbReference type="InParanoid" id="Q8SS51"/>
<dbReference type="FunCoup" id="Q8SS51">
    <property type="interactions" value="79"/>
</dbReference>
<protein>
    <submittedName>
        <fullName evidence="2">VACUOLAR PROTEIN SORTING-ASSOCIATED PROTEIN</fullName>
    </submittedName>
</protein>
<dbReference type="InterPro" id="IPR026847">
    <property type="entry name" value="VPS13"/>
</dbReference>
<reference evidence="2 3" key="1">
    <citation type="journal article" date="2001" name="Nature">
        <title>Genome sequence and gene compaction of the eukaryote parasite Encephalitozoon cuniculi.</title>
        <authorList>
            <person name="Katinka M.D."/>
            <person name="Duprat S."/>
            <person name="Cornillot E."/>
            <person name="Metenier G."/>
            <person name="Thomarat F."/>
            <person name="Prensier G."/>
            <person name="Barbe V."/>
            <person name="Peyretaillade E."/>
            <person name="Brottier P."/>
            <person name="Wincker P."/>
            <person name="Delbac F."/>
            <person name="El Alaoui H."/>
            <person name="Peyret P."/>
            <person name="Saurin W."/>
            <person name="Gouy M."/>
            <person name="Weissenbach J."/>
            <person name="Vivares C.P."/>
        </authorList>
    </citation>
    <scope>NUCLEOTIDE SEQUENCE [LARGE SCALE GENOMIC DNA]</scope>
    <source>
        <strain evidence="2 3">GB-M1</strain>
    </source>
</reference>
<dbReference type="GO" id="GO:0045053">
    <property type="term" value="P:protein retention in Golgi apparatus"/>
    <property type="evidence" value="ECO:0007669"/>
    <property type="project" value="TreeGrafter"/>
</dbReference>
<dbReference type="EMBL" id="AL590444">
    <property type="protein sequence ID" value="CAD25256.1"/>
    <property type="molecule type" value="Genomic_DNA"/>
</dbReference>
<evidence type="ECO:0000313" key="2">
    <source>
        <dbReference type="EMBL" id="CAD25256.1"/>
    </source>
</evidence>
<proteinExistence type="inferred from homology"/>
<evidence type="ECO:0000313" key="3">
    <source>
        <dbReference type="Proteomes" id="UP000000819"/>
    </source>
</evidence>
<gene>
    <name evidence="2" type="ordered locus">ECU04_0690</name>
</gene>